<reference evidence="2" key="1">
    <citation type="submission" date="2023-06" db="EMBL/GenBank/DDBJ databases">
        <title>Male Hemibagrus guttatus genome.</title>
        <authorList>
            <person name="Bian C."/>
        </authorList>
    </citation>
    <scope>NUCLEOTIDE SEQUENCE</scope>
    <source>
        <strain evidence="2">Male_cb2023</strain>
        <tissue evidence="2">Muscle</tissue>
    </source>
</reference>
<dbReference type="EMBL" id="JAUCMX010000028">
    <property type="protein sequence ID" value="KAK3508427.1"/>
    <property type="molecule type" value="Genomic_DNA"/>
</dbReference>
<name>A0AAE0UKV6_9TELE</name>
<proteinExistence type="predicted"/>
<protein>
    <submittedName>
        <fullName evidence="2">Uncharacterized protein</fullName>
    </submittedName>
</protein>
<evidence type="ECO:0000256" key="1">
    <source>
        <dbReference type="SAM" id="MobiDB-lite"/>
    </source>
</evidence>
<dbReference type="PANTHER" id="PTHR31025:SF19">
    <property type="entry name" value="SI:CH73-42K18.1-RELATED"/>
    <property type="match status" value="1"/>
</dbReference>
<keyword evidence="3" id="KW-1185">Reference proteome</keyword>
<feature type="compositionally biased region" description="Basic residues" evidence="1">
    <location>
        <begin position="187"/>
        <end position="196"/>
    </location>
</feature>
<accession>A0AAE0UKV6</accession>
<dbReference type="PANTHER" id="PTHR31025">
    <property type="entry name" value="SI:CH211-196P9.1-RELATED"/>
    <property type="match status" value="1"/>
</dbReference>
<comment type="caution">
    <text evidence="2">The sequence shown here is derived from an EMBL/GenBank/DDBJ whole genome shotgun (WGS) entry which is preliminary data.</text>
</comment>
<evidence type="ECO:0000313" key="3">
    <source>
        <dbReference type="Proteomes" id="UP001274896"/>
    </source>
</evidence>
<organism evidence="2 3">
    <name type="scientific">Hemibagrus guttatus</name>
    <dbReference type="NCBI Taxonomy" id="175788"/>
    <lineage>
        <taxon>Eukaryota</taxon>
        <taxon>Metazoa</taxon>
        <taxon>Chordata</taxon>
        <taxon>Craniata</taxon>
        <taxon>Vertebrata</taxon>
        <taxon>Euteleostomi</taxon>
        <taxon>Actinopterygii</taxon>
        <taxon>Neopterygii</taxon>
        <taxon>Teleostei</taxon>
        <taxon>Ostariophysi</taxon>
        <taxon>Siluriformes</taxon>
        <taxon>Bagridae</taxon>
        <taxon>Hemibagrus</taxon>
    </lineage>
</organism>
<feature type="region of interest" description="Disordered" evidence="1">
    <location>
        <begin position="174"/>
        <end position="196"/>
    </location>
</feature>
<dbReference type="Proteomes" id="UP001274896">
    <property type="component" value="Unassembled WGS sequence"/>
</dbReference>
<evidence type="ECO:0000313" key="2">
    <source>
        <dbReference type="EMBL" id="KAK3508427.1"/>
    </source>
</evidence>
<gene>
    <name evidence="2" type="ORF">QTP70_029210</name>
</gene>
<sequence>MNVIIRKLTLNKPDSIEELKAQLKDELSLQYNFNLQYEEPAFNNALCNLTERTDLPERATLKLIPLVTLQVSALSLSTTESDSEILSPAETSASLKKQQWPEFSQLILLRLCKAYPDEEDFSTVAKALIIKHLCLGPQPGWYGWKKSLKFKTANYRTKLPKAGCEEVALNGVKRSKGNPYREPSSKNIKRPKRGEA</sequence>
<dbReference type="AlphaFoldDB" id="A0AAE0UKV6"/>